<dbReference type="KEGG" id="hhy:Halhy_0726"/>
<dbReference type="Gene3D" id="2.120.10.30">
    <property type="entry name" value="TolB, C-terminal domain"/>
    <property type="match status" value="1"/>
</dbReference>
<evidence type="ECO:0000313" key="4">
    <source>
        <dbReference type="EMBL" id="AEE48634.1"/>
    </source>
</evidence>
<dbReference type="InterPro" id="IPR011042">
    <property type="entry name" value="6-blade_b-propeller_TolB-like"/>
</dbReference>
<gene>
    <name evidence="4" type="ordered locus">Halhy_0726</name>
</gene>
<sequence>MKKITLKVCLFALSICFCGFTQVSGQEIGTIEFISPELSSLIKKEAKVEVIAEGFQFTEGPLWLEKEKMLLFSDIPANTIYKWTEAKGKEVYVKPGGYTGSEPRGGFMGPNGLYKTKDGKLWVCQHGDRRIAAMDAPLNAPKSNFVTVAGSYDGKKLNSPNDFFMSSKGELYFTDPAYGFEGGMKDPKKELPFQGVYKMDKAGKVTLLIDSMQAPNGIGILPDGKTLLVANTQGRGRGWYAYDIASNGTLENARVFYNPGNIREPGGCDGFKIDKKGNVFAAGPGGIWIFTKEGKLIGKIKVNNLTAANCALTANGKTLYITATQYLLRVKMR</sequence>
<protein>
    <submittedName>
        <fullName evidence="4">Gluconolactonase</fullName>
        <ecNumber evidence="4">3.1.1.17</ecNumber>
    </submittedName>
</protein>
<dbReference type="PANTHER" id="PTHR47572:SF4">
    <property type="entry name" value="LACTONASE DRP35"/>
    <property type="match status" value="1"/>
</dbReference>
<keyword evidence="1 4" id="KW-0378">Hydrolase</keyword>
<keyword evidence="2" id="KW-0732">Signal</keyword>
<dbReference type="eggNOG" id="COG3386">
    <property type="taxonomic scope" value="Bacteria"/>
</dbReference>
<reference evidence="4 5" key="1">
    <citation type="journal article" date="2011" name="Stand. Genomic Sci.">
        <title>Complete genome sequence of Haliscomenobacter hydrossis type strain (O).</title>
        <authorList>
            <consortium name="US DOE Joint Genome Institute (JGI-PGF)"/>
            <person name="Daligault H."/>
            <person name="Lapidus A."/>
            <person name="Zeytun A."/>
            <person name="Nolan M."/>
            <person name="Lucas S."/>
            <person name="Del Rio T.G."/>
            <person name="Tice H."/>
            <person name="Cheng J.F."/>
            <person name="Tapia R."/>
            <person name="Han C."/>
            <person name="Goodwin L."/>
            <person name="Pitluck S."/>
            <person name="Liolios K."/>
            <person name="Pagani I."/>
            <person name="Ivanova N."/>
            <person name="Huntemann M."/>
            <person name="Mavromatis K."/>
            <person name="Mikhailova N."/>
            <person name="Pati A."/>
            <person name="Chen A."/>
            <person name="Palaniappan K."/>
            <person name="Land M."/>
            <person name="Hauser L."/>
            <person name="Brambilla E.M."/>
            <person name="Rohde M."/>
            <person name="Verbarg S."/>
            <person name="Goker M."/>
            <person name="Bristow J."/>
            <person name="Eisen J.A."/>
            <person name="Markowitz V."/>
            <person name="Hugenholtz P."/>
            <person name="Kyrpides N.C."/>
            <person name="Klenk H.P."/>
            <person name="Woyke T."/>
        </authorList>
    </citation>
    <scope>NUCLEOTIDE SEQUENCE [LARGE SCALE GENOMIC DNA]</scope>
    <source>
        <strain evidence="5">ATCC 27775 / DSM 1100 / LMG 10767 / O</strain>
    </source>
</reference>
<evidence type="ECO:0000259" key="3">
    <source>
        <dbReference type="Pfam" id="PF08450"/>
    </source>
</evidence>
<dbReference type="Proteomes" id="UP000008461">
    <property type="component" value="Chromosome"/>
</dbReference>
<organism evidence="4 5">
    <name type="scientific">Haliscomenobacter hydrossis (strain ATCC 27775 / DSM 1100 / LMG 10767 / O)</name>
    <dbReference type="NCBI Taxonomy" id="760192"/>
    <lineage>
        <taxon>Bacteria</taxon>
        <taxon>Pseudomonadati</taxon>
        <taxon>Bacteroidota</taxon>
        <taxon>Saprospiria</taxon>
        <taxon>Saprospirales</taxon>
        <taxon>Haliscomenobacteraceae</taxon>
        <taxon>Haliscomenobacter</taxon>
    </lineage>
</organism>
<dbReference type="RefSeq" id="WP_013763198.1">
    <property type="nucleotide sequence ID" value="NC_015510.1"/>
</dbReference>
<dbReference type="Pfam" id="PF08450">
    <property type="entry name" value="SGL"/>
    <property type="match status" value="1"/>
</dbReference>
<evidence type="ECO:0000313" key="5">
    <source>
        <dbReference type="Proteomes" id="UP000008461"/>
    </source>
</evidence>
<accession>F4L2S0</accession>
<dbReference type="STRING" id="760192.Halhy_0726"/>
<dbReference type="AlphaFoldDB" id="F4L2S0"/>
<dbReference type="GO" id="GO:0004341">
    <property type="term" value="F:gluconolactonase activity"/>
    <property type="evidence" value="ECO:0007669"/>
    <property type="project" value="UniProtKB-EC"/>
</dbReference>
<feature type="chain" id="PRO_5003310622" evidence="2">
    <location>
        <begin position="26"/>
        <end position="333"/>
    </location>
</feature>
<proteinExistence type="predicted"/>
<dbReference type="InterPro" id="IPR051262">
    <property type="entry name" value="SMP-30/CGR1_Lactonase"/>
</dbReference>
<reference key="2">
    <citation type="submission" date="2011-04" db="EMBL/GenBank/DDBJ databases">
        <title>Complete sequence of chromosome of Haliscomenobacter hydrossis DSM 1100.</title>
        <authorList>
            <consortium name="US DOE Joint Genome Institute (JGI-PGF)"/>
            <person name="Lucas S."/>
            <person name="Han J."/>
            <person name="Lapidus A."/>
            <person name="Bruce D."/>
            <person name="Goodwin L."/>
            <person name="Pitluck S."/>
            <person name="Peters L."/>
            <person name="Kyrpides N."/>
            <person name="Mavromatis K."/>
            <person name="Ivanova N."/>
            <person name="Ovchinnikova G."/>
            <person name="Pagani I."/>
            <person name="Daligault H."/>
            <person name="Detter J.C."/>
            <person name="Han C."/>
            <person name="Land M."/>
            <person name="Hauser L."/>
            <person name="Markowitz V."/>
            <person name="Cheng J.-F."/>
            <person name="Hugenholtz P."/>
            <person name="Woyke T."/>
            <person name="Wu D."/>
            <person name="Verbarg S."/>
            <person name="Frueling A."/>
            <person name="Brambilla E."/>
            <person name="Klenk H.-P."/>
            <person name="Eisen J.A."/>
        </authorList>
    </citation>
    <scope>NUCLEOTIDE SEQUENCE</scope>
    <source>
        <strain>DSM 1100</strain>
    </source>
</reference>
<keyword evidence="5" id="KW-1185">Reference proteome</keyword>
<dbReference type="EC" id="3.1.1.17" evidence="4"/>
<dbReference type="InterPro" id="IPR013658">
    <property type="entry name" value="SGL"/>
</dbReference>
<dbReference type="OrthoDB" id="241638at2"/>
<evidence type="ECO:0000256" key="1">
    <source>
        <dbReference type="ARBA" id="ARBA00022801"/>
    </source>
</evidence>
<dbReference type="PANTHER" id="PTHR47572">
    <property type="entry name" value="LIPOPROTEIN-RELATED"/>
    <property type="match status" value="1"/>
</dbReference>
<dbReference type="EMBL" id="CP002691">
    <property type="protein sequence ID" value="AEE48634.1"/>
    <property type="molecule type" value="Genomic_DNA"/>
</dbReference>
<feature type="domain" description="SMP-30/Gluconolactonase/LRE-like region" evidence="3">
    <location>
        <begin position="57"/>
        <end position="324"/>
    </location>
</feature>
<feature type="signal peptide" evidence="2">
    <location>
        <begin position="1"/>
        <end position="25"/>
    </location>
</feature>
<dbReference type="SUPFAM" id="SSF63829">
    <property type="entry name" value="Calcium-dependent phosphotriesterase"/>
    <property type="match status" value="1"/>
</dbReference>
<name>F4L2S0_HALH1</name>
<evidence type="ECO:0000256" key="2">
    <source>
        <dbReference type="SAM" id="SignalP"/>
    </source>
</evidence>
<dbReference type="HOGENOM" id="CLU_036110_0_0_10"/>